<evidence type="ECO:0000313" key="2">
    <source>
        <dbReference type="WBParaSite" id="RSKR_0000618500.1"/>
    </source>
</evidence>
<organism evidence="1 2">
    <name type="scientific">Rhabditophanes sp. KR3021</name>
    <dbReference type="NCBI Taxonomy" id="114890"/>
    <lineage>
        <taxon>Eukaryota</taxon>
        <taxon>Metazoa</taxon>
        <taxon>Ecdysozoa</taxon>
        <taxon>Nematoda</taxon>
        <taxon>Chromadorea</taxon>
        <taxon>Rhabditida</taxon>
        <taxon>Tylenchina</taxon>
        <taxon>Panagrolaimomorpha</taxon>
        <taxon>Strongyloidoidea</taxon>
        <taxon>Alloionematidae</taxon>
        <taxon>Rhabditophanes</taxon>
    </lineage>
</organism>
<proteinExistence type="predicted"/>
<reference evidence="2" key="1">
    <citation type="submission" date="2016-11" db="UniProtKB">
        <authorList>
            <consortium name="WormBaseParasite"/>
        </authorList>
    </citation>
    <scope>IDENTIFICATION</scope>
    <source>
        <strain evidence="2">KR3021</strain>
    </source>
</reference>
<protein>
    <submittedName>
        <fullName evidence="2">Wiskott-Aldrich syndrome protein family member</fullName>
    </submittedName>
</protein>
<evidence type="ECO:0000313" key="1">
    <source>
        <dbReference type="Proteomes" id="UP000095286"/>
    </source>
</evidence>
<dbReference type="WBParaSite" id="RSKR_0000618500.1">
    <property type="protein sequence ID" value="RSKR_0000618500.1"/>
    <property type="gene ID" value="RSKR_0000618500"/>
</dbReference>
<dbReference type="Proteomes" id="UP000095286">
    <property type="component" value="Unplaced"/>
</dbReference>
<sequence>MPLVKRSISPVNISLHRIAPSVKRDELECVANGTIANLVRQLSSLSKQAEQIFSEFYHETVKIDHKTSGLIRRVNQVKEKINEYDYSAKEREPTMYHARKPFKSTNLVDQHTFNRQTLPPALLDLYNKCEEPPKLYLLDEFRDDGKLAMKFYSYPEYFFDLWKEQTLKECERLPKKKVLKGDSPHKRVKKPSPELSATNRHGEDFAMPIYDTYKAPKIIESRHRPTQFQSMVSGTTIRHNNLVAFPEEYHAPRALHARDNEPLPPPPSGMSQPYGQFNSIFTPSSQFLDNDSNSRVTPATGKHQSDSPNSLELGMQNFKFEESIQDEDEDNFPSPPPPISMMQCSIVGQVPTAPKIDLVPAAQNNVPMPPPPPPPLPVGGIKVSNSIPSTSFVPKATEESTGGKVHKMVSNEAPRQNLLDEIKAGHKLRKFQKGLLAEQEAAAFEGNNVADILKKRMRHVLGPESDSDSNESENDWSD</sequence>
<name>A0AC35U0W4_9BILA</name>
<accession>A0AC35U0W4</accession>